<keyword evidence="11" id="KW-0175">Coiled coil</keyword>
<dbReference type="Pfam" id="PF02050">
    <property type="entry name" value="FliJ"/>
    <property type="match status" value="1"/>
</dbReference>
<evidence type="ECO:0000256" key="7">
    <source>
        <dbReference type="ARBA" id="ARBA00022795"/>
    </source>
</evidence>
<dbReference type="AlphaFoldDB" id="A0A7C4EJ86"/>
<sequence length="147" mass="16841">MPRPFKFPLQKVLEYRAQLEDQAKQALAAAQAAHARQEAAVRNLERAREAQRREMAGPAARDAASLWLGRNYLERLEGDLAQAVETLAQLAQDVQIRRAELAQRAKDRKLLEKLKETQAIRHEREENRIEQAGFDEMATLRYQAPVV</sequence>
<keyword evidence="8" id="KW-0653">Protein transport</keyword>
<gene>
    <name evidence="12" type="primary">fliJ</name>
    <name evidence="12" type="ORF">ENR59_06105</name>
</gene>
<dbReference type="EMBL" id="DSRP01000424">
    <property type="protein sequence ID" value="HGG92511.1"/>
    <property type="molecule type" value="Genomic_DNA"/>
</dbReference>
<proteinExistence type="inferred from homology"/>
<evidence type="ECO:0000256" key="11">
    <source>
        <dbReference type="SAM" id="Coils"/>
    </source>
</evidence>
<dbReference type="Gene3D" id="1.10.287.1700">
    <property type="match status" value="1"/>
</dbReference>
<keyword evidence="4" id="KW-0813">Transport</keyword>
<evidence type="ECO:0000256" key="4">
    <source>
        <dbReference type="ARBA" id="ARBA00022448"/>
    </source>
</evidence>
<dbReference type="GO" id="GO:0071973">
    <property type="term" value="P:bacterial-type flagellum-dependent cell motility"/>
    <property type="evidence" value="ECO:0007669"/>
    <property type="project" value="InterPro"/>
</dbReference>
<name>A0A7C4EJ86_9BACT</name>
<keyword evidence="12" id="KW-0966">Cell projection</keyword>
<dbReference type="GO" id="GO:0006935">
    <property type="term" value="P:chemotaxis"/>
    <property type="evidence" value="ECO:0007669"/>
    <property type="project" value="UniProtKB-KW"/>
</dbReference>
<keyword evidence="7" id="KW-1005">Bacterial flagellum biogenesis</keyword>
<dbReference type="InterPro" id="IPR053716">
    <property type="entry name" value="Flag_assembly_chemotaxis_eff"/>
</dbReference>
<evidence type="ECO:0000256" key="5">
    <source>
        <dbReference type="ARBA" id="ARBA00022475"/>
    </source>
</evidence>
<dbReference type="InterPro" id="IPR012823">
    <property type="entry name" value="Flagell_FliJ"/>
</dbReference>
<dbReference type="GO" id="GO:0009288">
    <property type="term" value="C:bacterial-type flagellum"/>
    <property type="evidence" value="ECO:0007669"/>
    <property type="project" value="InterPro"/>
</dbReference>
<dbReference type="NCBIfam" id="TIGR02473">
    <property type="entry name" value="flagell_FliJ"/>
    <property type="match status" value="1"/>
</dbReference>
<keyword evidence="5" id="KW-1003">Cell membrane</keyword>
<evidence type="ECO:0000256" key="2">
    <source>
        <dbReference type="ARBA" id="ARBA00010004"/>
    </source>
</evidence>
<comment type="caution">
    <text evidence="12">The sequence shown here is derived from an EMBL/GenBank/DDBJ whole genome shotgun (WGS) entry which is preliminary data.</text>
</comment>
<evidence type="ECO:0000256" key="8">
    <source>
        <dbReference type="ARBA" id="ARBA00022927"/>
    </source>
</evidence>
<dbReference type="GO" id="GO:0005886">
    <property type="term" value="C:plasma membrane"/>
    <property type="evidence" value="ECO:0007669"/>
    <property type="project" value="UniProtKB-SubCell"/>
</dbReference>
<evidence type="ECO:0000256" key="6">
    <source>
        <dbReference type="ARBA" id="ARBA00022500"/>
    </source>
</evidence>
<keyword evidence="10" id="KW-1006">Bacterial flagellum protein export</keyword>
<comment type="subcellular location">
    <subcellularLocation>
        <location evidence="1">Cell membrane</location>
        <topology evidence="1">Peripheral membrane protein</topology>
        <orientation evidence="1">Cytoplasmic side</orientation>
    </subcellularLocation>
</comment>
<dbReference type="GO" id="GO:0044781">
    <property type="term" value="P:bacterial-type flagellum organization"/>
    <property type="evidence" value="ECO:0007669"/>
    <property type="project" value="UniProtKB-KW"/>
</dbReference>
<evidence type="ECO:0000256" key="1">
    <source>
        <dbReference type="ARBA" id="ARBA00004413"/>
    </source>
</evidence>
<keyword evidence="9" id="KW-0472">Membrane</keyword>
<dbReference type="GO" id="GO:0015031">
    <property type="term" value="P:protein transport"/>
    <property type="evidence" value="ECO:0007669"/>
    <property type="project" value="UniProtKB-KW"/>
</dbReference>
<evidence type="ECO:0000313" key="12">
    <source>
        <dbReference type="EMBL" id="HGG92511.1"/>
    </source>
</evidence>
<keyword evidence="6" id="KW-0145">Chemotaxis</keyword>
<keyword evidence="12" id="KW-0969">Cilium</keyword>
<protein>
    <recommendedName>
        <fullName evidence="3">Flagellar FliJ protein</fullName>
    </recommendedName>
</protein>
<evidence type="ECO:0000256" key="3">
    <source>
        <dbReference type="ARBA" id="ARBA00020392"/>
    </source>
</evidence>
<reference evidence="12" key="1">
    <citation type="journal article" date="2020" name="mSystems">
        <title>Genome- and Community-Level Interaction Insights into Carbon Utilization and Element Cycling Functions of Hydrothermarchaeota in Hydrothermal Sediment.</title>
        <authorList>
            <person name="Zhou Z."/>
            <person name="Liu Y."/>
            <person name="Xu W."/>
            <person name="Pan J."/>
            <person name="Luo Z.H."/>
            <person name="Li M."/>
        </authorList>
    </citation>
    <scope>NUCLEOTIDE SEQUENCE [LARGE SCALE GENOMIC DNA]</scope>
    <source>
        <strain evidence="12">SpSt-413</strain>
    </source>
</reference>
<accession>A0A7C4EJ86</accession>
<evidence type="ECO:0000256" key="9">
    <source>
        <dbReference type="ARBA" id="ARBA00023136"/>
    </source>
</evidence>
<feature type="coiled-coil region" evidence="11">
    <location>
        <begin position="9"/>
        <end position="93"/>
    </location>
</feature>
<organism evidence="12">
    <name type="scientific">Fundidesulfovibrio putealis</name>
    <dbReference type="NCBI Taxonomy" id="270496"/>
    <lineage>
        <taxon>Bacteria</taxon>
        <taxon>Pseudomonadati</taxon>
        <taxon>Thermodesulfobacteriota</taxon>
        <taxon>Desulfovibrionia</taxon>
        <taxon>Desulfovibrionales</taxon>
        <taxon>Desulfovibrionaceae</taxon>
        <taxon>Fundidesulfovibrio</taxon>
    </lineage>
</organism>
<evidence type="ECO:0000256" key="10">
    <source>
        <dbReference type="ARBA" id="ARBA00023225"/>
    </source>
</evidence>
<comment type="similarity">
    <text evidence="2">Belongs to the FliJ family.</text>
</comment>
<keyword evidence="12" id="KW-0282">Flagellum</keyword>